<dbReference type="SMART" id="SM00100">
    <property type="entry name" value="cNMP"/>
    <property type="match status" value="1"/>
</dbReference>
<dbReference type="PANTHER" id="PTHR24567:SF74">
    <property type="entry name" value="HTH-TYPE TRANSCRIPTIONAL REGULATOR ARCR"/>
    <property type="match status" value="1"/>
</dbReference>
<keyword evidence="1" id="KW-0805">Transcription regulation</keyword>
<name>A0A2P8DZR2_9ACTN</name>
<dbReference type="Pfam" id="PF13545">
    <property type="entry name" value="HTH_Crp_2"/>
    <property type="match status" value="1"/>
</dbReference>
<dbReference type="InterPro" id="IPR014710">
    <property type="entry name" value="RmlC-like_jellyroll"/>
</dbReference>
<dbReference type="InterPro" id="IPR036388">
    <property type="entry name" value="WH-like_DNA-bd_sf"/>
</dbReference>
<dbReference type="SUPFAM" id="SSF51206">
    <property type="entry name" value="cAMP-binding domain-like"/>
    <property type="match status" value="1"/>
</dbReference>
<dbReference type="FunFam" id="1.10.10.10:FF:000019">
    <property type="entry name" value="Crp/Fnr family transcriptional regulator"/>
    <property type="match status" value="1"/>
</dbReference>
<evidence type="ECO:0000259" key="5">
    <source>
        <dbReference type="PROSITE" id="PS51063"/>
    </source>
</evidence>
<dbReference type="InterPro" id="IPR000595">
    <property type="entry name" value="cNMP-bd_dom"/>
</dbReference>
<dbReference type="InterPro" id="IPR050397">
    <property type="entry name" value="Env_Response_Regulators"/>
</dbReference>
<dbReference type="SMART" id="SM00419">
    <property type="entry name" value="HTH_CRP"/>
    <property type="match status" value="1"/>
</dbReference>
<accession>A0A2P8DZR2</accession>
<dbReference type="Gene3D" id="1.10.10.10">
    <property type="entry name" value="Winged helix-like DNA-binding domain superfamily/Winged helix DNA-binding domain"/>
    <property type="match status" value="1"/>
</dbReference>
<dbReference type="InterPro" id="IPR012318">
    <property type="entry name" value="HTH_CRP"/>
</dbReference>
<protein>
    <submittedName>
        <fullName evidence="6">CRP-like cAMP-binding protein</fullName>
    </submittedName>
</protein>
<organism evidence="6 7">
    <name type="scientific">Haloactinopolyspora alba</name>
    <dbReference type="NCBI Taxonomy" id="648780"/>
    <lineage>
        <taxon>Bacteria</taxon>
        <taxon>Bacillati</taxon>
        <taxon>Actinomycetota</taxon>
        <taxon>Actinomycetes</taxon>
        <taxon>Jiangellales</taxon>
        <taxon>Jiangellaceae</taxon>
        <taxon>Haloactinopolyspora</taxon>
    </lineage>
</organism>
<evidence type="ECO:0000256" key="3">
    <source>
        <dbReference type="ARBA" id="ARBA00023163"/>
    </source>
</evidence>
<keyword evidence="2" id="KW-0238">DNA-binding</keyword>
<evidence type="ECO:0000256" key="2">
    <source>
        <dbReference type="ARBA" id="ARBA00023125"/>
    </source>
</evidence>
<dbReference type="CDD" id="cd00038">
    <property type="entry name" value="CAP_ED"/>
    <property type="match status" value="1"/>
</dbReference>
<comment type="caution">
    <text evidence="6">The sequence shown here is derived from an EMBL/GenBank/DDBJ whole genome shotgun (WGS) entry which is preliminary data.</text>
</comment>
<dbReference type="SUPFAM" id="SSF46785">
    <property type="entry name" value="Winged helix' DNA-binding domain"/>
    <property type="match status" value="1"/>
</dbReference>
<dbReference type="GO" id="GO:0005829">
    <property type="term" value="C:cytosol"/>
    <property type="evidence" value="ECO:0007669"/>
    <property type="project" value="TreeGrafter"/>
</dbReference>
<feature type="domain" description="Cyclic nucleotide-binding" evidence="4">
    <location>
        <begin position="19"/>
        <end position="139"/>
    </location>
</feature>
<reference evidence="6 7" key="1">
    <citation type="submission" date="2018-03" db="EMBL/GenBank/DDBJ databases">
        <title>Genomic Encyclopedia of Archaeal and Bacterial Type Strains, Phase II (KMG-II): from individual species to whole genera.</title>
        <authorList>
            <person name="Goeker M."/>
        </authorList>
    </citation>
    <scope>NUCLEOTIDE SEQUENCE [LARGE SCALE GENOMIC DNA]</scope>
    <source>
        <strain evidence="6 7">DSM 45211</strain>
    </source>
</reference>
<dbReference type="PROSITE" id="PS50042">
    <property type="entry name" value="CNMP_BINDING_3"/>
    <property type="match status" value="1"/>
</dbReference>
<keyword evidence="3" id="KW-0804">Transcription</keyword>
<dbReference type="InterPro" id="IPR036390">
    <property type="entry name" value="WH_DNA-bd_sf"/>
</dbReference>
<dbReference type="PROSITE" id="PS51063">
    <property type="entry name" value="HTH_CRP_2"/>
    <property type="match status" value="1"/>
</dbReference>
<dbReference type="Pfam" id="PF00027">
    <property type="entry name" value="cNMP_binding"/>
    <property type="match status" value="1"/>
</dbReference>
<gene>
    <name evidence="6" type="ORF">CLV30_1099</name>
</gene>
<dbReference type="GO" id="GO:0003700">
    <property type="term" value="F:DNA-binding transcription factor activity"/>
    <property type="evidence" value="ECO:0007669"/>
    <property type="project" value="TreeGrafter"/>
</dbReference>
<evidence type="ECO:0000256" key="1">
    <source>
        <dbReference type="ARBA" id="ARBA00023015"/>
    </source>
</evidence>
<dbReference type="Proteomes" id="UP000243528">
    <property type="component" value="Unassembled WGS sequence"/>
</dbReference>
<evidence type="ECO:0000313" key="6">
    <source>
        <dbReference type="EMBL" id="PSL02704.1"/>
    </source>
</evidence>
<dbReference type="PANTHER" id="PTHR24567">
    <property type="entry name" value="CRP FAMILY TRANSCRIPTIONAL REGULATORY PROTEIN"/>
    <property type="match status" value="1"/>
</dbReference>
<sequence>MEQAGAQPDKTWCLAEVDIFCDLSDQEMRVIADNAPMRTYAAGELLFSPHNPVETLFILKRGRVRVFRVSEDGRALTTAIITPGTIFGEMVLLGQSMYDNFAEALDEAVVCVMSRADVRRFLLADRRIAGRIAETLGHRLAEMEQRLTDSVFKSVSQRIASTLCTLTPDAPRGGVLSRGQQITLTHEQLAALVGTSRETATKVLGEFADRGLLRLGRGRIVVLDAAAMEAEAHEG</sequence>
<evidence type="ECO:0000259" key="4">
    <source>
        <dbReference type="PROSITE" id="PS50042"/>
    </source>
</evidence>
<dbReference type="Gene3D" id="2.60.120.10">
    <property type="entry name" value="Jelly Rolls"/>
    <property type="match status" value="1"/>
</dbReference>
<feature type="domain" description="HTH crp-type" evidence="5">
    <location>
        <begin position="153"/>
        <end position="226"/>
    </location>
</feature>
<dbReference type="InterPro" id="IPR018490">
    <property type="entry name" value="cNMP-bd_dom_sf"/>
</dbReference>
<proteinExistence type="predicted"/>
<dbReference type="GO" id="GO:0003677">
    <property type="term" value="F:DNA binding"/>
    <property type="evidence" value="ECO:0007669"/>
    <property type="project" value="UniProtKB-KW"/>
</dbReference>
<evidence type="ECO:0000313" key="7">
    <source>
        <dbReference type="Proteomes" id="UP000243528"/>
    </source>
</evidence>
<keyword evidence="7" id="KW-1185">Reference proteome</keyword>
<dbReference type="AlphaFoldDB" id="A0A2P8DZR2"/>
<dbReference type="EMBL" id="PYGE01000009">
    <property type="protein sequence ID" value="PSL02704.1"/>
    <property type="molecule type" value="Genomic_DNA"/>
</dbReference>